<feature type="signal peptide" evidence="2">
    <location>
        <begin position="1"/>
        <end position="30"/>
    </location>
</feature>
<evidence type="ECO:0000256" key="2">
    <source>
        <dbReference type="SAM" id="SignalP"/>
    </source>
</evidence>
<feature type="domain" description="SLH" evidence="3">
    <location>
        <begin position="17"/>
        <end position="81"/>
    </location>
</feature>
<evidence type="ECO:0000313" key="4">
    <source>
        <dbReference type="EMBL" id="MBE9193110.1"/>
    </source>
</evidence>
<name>A0ABR9UXR1_9CHRO</name>
<comment type="caution">
    <text evidence="4">The sequence shown here is derived from an EMBL/GenBank/DDBJ whole genome shotgun (WGS) entry which is preliminary data.</text>
</comment>
<reference evidence="4 5" key="1">
    <citation type="submission" date="2020-10" db="EMBL/GenBank/DDBJ databases">
        <authorList>
            <person name="Castelo-Branco R."/>
            <person name="Eusebio N."/>
            <person name="Adriana R."/>
            <person name="Vieira A."/>
            <person name="Brugerolle De Fraissinette N."/>
            <person name="Rezende De Castro R."/>
            <person name="Schneider M.P."/>
            <person name="Vasconcelos V."/>
            <person name="Leao P.N."/>
        </authorList>
    </citation>
    <scope>NUCLEOTIDE SEQUENCE [LARGE SCALE GENOMIC DNA]</scope>
    <source>
        <strain evidence="4 5">LEGE 06123</strain>
    </source>
</reference>
<dbReference type="Proteomes" id="UP000651156">
    <property type="component" value="Unassembled WGS sequence"/>
</dbReference>
<evidence type="ECO:0000313" key="5">
    <source>
        <dbReference type="Proteomes" id="UP000651156"/>
    </source>
</evidence>
<feature type="region of interest" description="Disordered" evidence="1">
    <location>
        <begin position="29"/>
        <end position="50"/>
    </location>
</feature>
<accession>A0ABR9UXR1</accession>
<feature type="chain" id="PRO_5047092334" evidence="2">
    <location>
        <begin position="31"/>
        <end position="123"/>
    </location>
</feature>
<organism evidence="4 5">
    <name type="scientific">Gloeocapsopsis crepidinum LEGE 06123</name>
    <dbReference type="NCBI Taxonomy" id="588587"/>
    <lineage>
        <taxon>Bacteria</taxon>
        <taxon>Bacillati</taxon>
        <taxon>Cyanobacteriota</taxon>
        <taxon>Cyanophyceae</taxon>
        <taxon>Oscillatoriophycideae</taxon>
        <taxon>Chroococcales</taxon>
        <taxon>Chroococcaceae</taxon>
        <taxon>Gloeocapsopsis</taxon>
    </lineage>
</organism>
<proteinExistence type="predicted"/>
<sequence length="123" mass="13295">MPKLFKTLMQAAIASPLVLTASLYNSSALAQTPNTPTSSEQGCLSGYPDGTFQGDRPVTRYEFAAGLNACLDRVNQLLPNRDLATRAEFEALIQRQRELNAEVRELNGRVGVRGVSAAGRSPE</sequence>
<dbReference type="PANTHER" id="PTHR43308">
    <property type="entry name" value="OUTER MEMBRANE PROTEIN ALPHA-RELATED"/>
    <property type="match status" value="1"/>
</dbReference>
<dbReference type="Pfam" id="PF00395">
    <property type="entry name" value="SLH"/>
    <property type="match status" value="1"/>
</dbReference>
<dbReference type="InterPro" id="IPR001119">
    <property type="entry name" value="SLH_dom"/>
</dbReference>
<feature type="compositionally biased region" description="Polar residues" evidence="1">
    <location>
        <begin position="29"/>
        <end position="42"/>
    </location>
</feature>
<protein>
    <submittedName>
        <fullName evidence="4">S-layer homology domain-containing protein</fullName>
    </submittedName>
</protein>
<keyword evidence="2" id="KW-0732">Signal</keyword>
<keyword evidence="5" id="KW-1185">Reference proteome</keyword>
<evidence type="ECO:0000259" key="3">
    <source>
        <dbReference type="PROSITE" id="PS51272"/>
    </source>
</evidence>
<evidence type="ECO:0000256" key="1">
    <source>
        <dbReference type="SAM" id="MobiDB-lite"/>
    </source>
</evidence>
<dbReference type="InterPro" id="IPR051465">
    <property type="entry name" value="Cell_Envelope_Struct_Comp"/>
</dbReference>
<dbReference type="PROSITE" id="PS51272">
    <property type="entry name" value="SLH"/>
    <property type="match status" value="1"/>
</dbReference>
<dbReference type="EMBL" id="JADEWN010000077">
    <property type="protein sequence ID" value="MBE9193110.1"/>
    <property type="molecule type" value="Genomic_DNA"/>
</dbReference>
<dbReference type="PANTHER" id="PTHR43308:SF1">
    <property type="entry name" value="OUTER MEMBRANE PROTEIN ALPHA"/>
    <property type="match status" value="1"/>
</dbReference>
<gene>
    <name evidence="4" type="ORF">IQ230_22710</name>
</gene>
<dbReference type="RefSeq" id="WP_193934503.1">
    <property type="nucleotide sequence ID" value="NZ_CAWPMZ010000125.1"/>
</dbReference>